<dbReference type="Gene3D" id="3.50.50.60">
    <property type="entry name" value="FAD/NAD(P)-binding domain"/>
    <property type="match status" value="2"/>
</dbReference>
<dbReference type="GO" id="GO:0016614">
    <property type="term" value="F:oxidoreductase activity, acting on CH-OH group of donors"/>
    <property type="evidence" value="ECO:0007669"/>
    <property type="project" value="InterPro"/>
</dbReference>
<evidence type="ECO:0000256" key="2">
    <source>
        <dbReference type="ARBA" id="ARBA00022630"/>
    </source>
</evidence>
<evidence type="ECO:0000256" key="3">
    <source>
        <dbReference type="ARBA" id="ARBA00022723"/>
    </source>
</evidence>
<dbReference type="InterPro" id="IPR017900">
    <property type="entry name" value="4Fe4S_Fe_S_CS"/>
</dbReference>
<dbReference type="GO" id="GO:0051536">
    <property type="term" value="F:iron-sulfur cluster binding"/>
    <property type="evidence" value="ECO:0007669"/>
    <property type="project" value="UniProtKB-KW"/>
</dbReference>
<dbReference type="Pfam" id="PF05199">
    <property type="entry name" value="GMC_oxred_C"/>
    <property type="match status" value="1"/>
</dbReference>
<protein>
    <submittedName>
        <fullName evidence="9">Oxidoreductase, GMC family</fullName>
    </submittedName>
</protein>
<keyword evidence="5" id="KW-0560">Oxidoreductase</keyword>
<sequence length="524" mass="55761">MGSAMQAVVREHFSPLSVHEGRAHAGDLERDCDVVVVGSGAGGATVATELALAGQRVIVIEEGRHVPADQYGAMRQSESLRHVWREGGLTAAFGIGGAPTVNVTMGKVVGGSSVCTGGVCFRVPGFVLDEWSREMGIPGMTATGLDPFYSHVEKAIHVEEVPVSMRSRSTELFAIGAEKLGRPVKPMRRNTRGCDGCGRCNFGCPHVAKLSVDVSYLPRAIAAGAEVWSQCLVERVRVANGRAIGVEGRLLNGPRGAKGGRLRVRAKRVVVACGGIHTPVLLQASGLGGIGSHVGKHLTLHPGFRVYARFDEKVRGWAGAMQSAYSDALEHEGITMNSLFVPASVIAATMPGAGPDHVRLAEQVGQIAMFGAMVHDEGGGYVVRNPFGREPLVLYRCSKKDVGAFWKGIRAVGETFLEAGAKELFLPILGSHGLTPDQFRALELERTPVTRLECASQHPLGTARMGTSAAHGAVDPWGESWDVKELFVADASILPSSLGVNPQLTVMAMATRIAWHLRERKLPS</sequence>
<accession>A0A0F6YGP1</accession>
<gene>
    <name evidence="9" type="ORF">DB32_001050</name>
</gene>
<dbReference type="KEGG" id="samy:DB32_001050"/>
<feature type="domain" description="4Fe-4S ferredoxin-type" evidence="8">
    <location>
        <begin position="185"/>
        <end position="215"/>
    </location>
</feature>
<reference evidence="9 10" key="1">
    <citation type="submission" date="2015-03" db="EMBL/GenBank/DDBJ databases">
        <title>Genome assembly of Sandaracinus amylolyticus DSM 53668.</title>
        <authorList>
            <person name="Sharma G."/>
            <person name="Subramanian S."/>
        </authorList>
    </citation>
    <scope>NUCLEOTIDE SEQUENCE [LARGE SCALE GENOMIC DNA]</scope>
    <source>
        <strain evidence="9 10">DSM 53668</strain>
    </source>
</reference>
<keyword evidence="4" id="KW-0274">FAD</keyword>
<dbReference type="PRINTS" id="PR00411">
    <property type="entry name" value="PNDRDTASEI"/>
</dbReference>
<dbReference type="PROSITE" id="PS00198">
    <property type="entry name" value="4FE4S_FER_1"/>
    <property type="match status" value="1"/>
</dbReference>
<keyword evidence="6" id="KW-0408">Iron</keyword>
<dbReference type="GO" id="GO:0046872">
    <property type="term" value="F:metal ion binding"/>
    <property type="evidence" value="ECO:0007669"/>
    <property type="project" value="UniProtKB-KW"/>
</dbReference>
<keyword evidence="2" id="KW-0285">Flavoprotein</keyword>
<organism evidence="9 10">
    <name type="scientific">Sandaracinus amylolyticus</name>
    <dbReference type="NCBI Taxonomy" id="927083"/>
    <lineage>
        <taxon>Bacteria</taxon>
        <taxon>Pseudomonadati</taxon>
        <taxon>Myxococcota</taxon>
        <taxon>Polyangia</taxon>
        <taxon>Polyangiales</taxon>
        <taxon>Sandaracinaceae</taxon>
        <taxon>Sandaracinus</taxon>
    </lineage>
</organism>
<dbReference type="InterPro" id="IPR017896">
    <property type="entry name" value="4Fe4S_Fe-S-bd"/>
</dbReference>
<dbReference type="STRING" id="927083.DB32_001050"/>
<proteinExistence type="inferred from homology"/>
<dbReference type="PROSITE" id="PS51379">
    <property type="entry name" value="4FE4S_FER_2"/>
    <property type="match status" value="1"/>
</dbReference>
<evidence type="ECO:0000256" key="4">
    <source>
        <dbReference type="ARBA" id="ARBA00022827"/>
    </source>
</evidence>
<evidence type="ECO:0000256" key="1">
    <source>
        <dbReference type="ARBA" id="ARBA00010790"/>
    </source>
</evidence>
<dbReference type="InterPro" id="IPR007867">
    <property type="entry name" value="GMC_OxRtase_C"/>
</dbReference>
<keyword evidence="3" id="KW-0479">Metal-binding</keyword>
<keyword evidence="7" id="KW-0411">Iron-sulfur</keyword>
<evidence type="ECO:0000256" key="6">
    <source>
        <dbReference type="ARBA" id="ARBA00023004"/>
    </source>
</evidence>
<evidence type="ECO:0000313" key="10">
    <source>
        <dbReference type="Proteomes" id="UP000034883"/>
    </source>
</evidence>
<name>A0A0F6YGP1_9BACT</name>
<dbReference type="GO" id="GO:0050660">
    <property type="term" value="F:flavin adenine dinucleotide binding"/>
    <property type="evidence" value="ECO:0007669"/>
    <property type="project" value="InterPro"/>
</dbReference>
<comment type="similarity">
    <text evidence="1">Belongs to the GMC oxidoreductase family.</text>
</comment>
<evidence type="ECO:0000256" key="5">
    <source>
        <dbReference type="ARBA" id="ARBA00023002"/>
    </source>
</evidence>
<dbReference type="Proteomes" id="UP000034883">
    <property type="component" value="Chromosome"/>
</dbReference>
<dbReference type="InterPro" id="IPR000172">
    <property type="entry name" value="GMC_OxRdtase_N"/>
</dbReference>
<dbReference type="SUPFAM" id="SSF51905">
    <property type="entry name" value="FAD/NAD(P)-binding domain"/>
    <property type="match status" value="1"/>
</dbReference>
<evidence type="ECO:0000313" key="9">
    <source>
        <dbReference type="EMBL" id="AKF03901.1"/>
    </source>
</evidence>
<dbReference type="InterPro" id="IPR003953">
    <property type="entry name" value="FAD-dep_OxRdtase_2_FAD-bd"/>
</dbReference>
<evidence type="ECO:0000256" key="7">
    <source>
        <dbReference type="ARBA" id="ARBA00023014"/>
    </source>
</evidence>
<dbReference type="Pfam" id="PF00890">
    <property type="entry name" value="FAD_binding_2"/>
    <property type="match status" value="1"/>
</dbReference>
<dbReference type="InterPro" id="IPR036188">
    <property type="entry name" value="FAD/NAD-bd_sf"/>
</dbReference>
<dbReference type="Pfam" id="PF00732">
    <property type="entry name" value="GMC_oxred_N"/>
    <property type="match status" value="1"/>
</dbReference>
<dbReference type="EMBL" id="CP011125">
    <property type="protein sequence ID" value="AKF03901.1"/>
    <property type="molecule type" value="Genomic_DNA"/>
</dbReference>
<keyword evidence="10" id="KW-1185">Reference proteome</keyword>
<dbReference type="PANTHER" id="PTHR46056">
    <property type="entry name" value="LONG-CHAIN-ALCOHOL OXIDASE"/>
    <property type="match status" value="1"/>
</dbReference>
<dbReference type="PANTHER" id="PTHR46056:SF12">
    <property type="entry name" value="LONG-CHAIN-ALCOHOL OXIDASE"/>
    <property type="match status" value="1"/>
</dbReference>
<dbReference type="AlphaFoldDB" id="A0A0F6YGP1"/>
<evidence type="ECO:0000259" key="8">
    <source>
        <dbReference type="PROSITE" id="PS51379"/>
    </source>
</evidence>